<evidence type="ECO:0008006" key="3">
    <source>
        <dbReference type="Google" id="ProtNLM"/>
    </source>
</evidence>
<dbReference type="InterPro" id="IPR011009">
    <property type="entry name" value="Kinase-like_dom_sf"/>
</dbReference>
<protein>
    <recommendedName>
        <fullName evidence="3">Protein kinase domain-containing protein</fullName>
    </recommendedName>
</protein>
<keyword evidence="2" id="KW-1185">Reference proteome</keyword>
<proteinExistence type="predicted"/>
<reference evidence="1 2" key="1">
    <citation type="submission" date="2018-06" db="EMBL/GenBank/DDBJ databases">
        <title>Comparative genomics reveals the genomic features of Rhizophagus irregularis, R. cerebriforme, R. diaphanum and Gigaspora rosea, and their symbiotic lifestyle signature.</title>
        <authorList>
            <person name="Morin E."/>
            <person name="San Clemente H."/>
            <person name="Chen E.C.H."/>
            <person name="De La Providencia I."/>
            <person name="Hainaut M."/>
            <person name="Kuo A."/>
            <person name="Kohler A."/>
            <person name="Murat C."/>
            <person name="Tang N."/>
            <person name="Roy S."/>
            <person name="Loubradou J."/>
            <person name="Henrissat B."/>
            <person name="Grigoriev I.V."/>
            <person name="Corradi N."/>
            <person name="Roux C."/>
            <person name="Martin F.M."/>
        </authorList>
    </citation>
    <scope>NUCLEOTIDE SEQUENCE [LARGE SCALE GENOMIC DNA]</scope>
    <source>
        <strain evidence="1 2">DAOM 194757</strain>
    </source>
</reference>
<sequence>MISDPKYGECTHCNQYNTHESWCLTCDPELMTRKWTSGNKDIDHCIKEFQLRIISYEEMIEWIPFDRLILNELIGKGGFGAVYSATWSDGIRKIKKQDDHFVKSRDPYSIVALKTCQILL</sequence>
<gene>
    <name evidence="1" type="ORF">C2G38_1713041</name>
</gene>
<organism evidence="1 2">
    <name type="scientific">Gigaspora rosea</name>
    <dbReference type="NCBI Taxonomy" id="44941"/>
    <lineage>
        <taxon>Eukaryota</taxon>
        <taxon>Fungi</taxon>
        <taxon>Fungi incertae sedis</taxon>
        <taxon>Mucoromycota</taxon>
        <taxon>Glomeromycotina</taxon>
        <taxon>Glomeromycetes</taxon>
        <taxon>Diversisporales</taxon>
        <taxon>Gigasporaceae</taxon>
        <taxon>Gigaspora</taxon>
    </lineage>
</organism>
<dbReference type="EMBL" id="QKWP01000090">
    <property type="protein sequence ID" value="RIB27697.1"/>
    <property type="molecule type" value="Genomic_DNA"/>
</dbReference>
<evidence type="ECO:0000313" key="1">
    <source>
        <dbReference type="EMBL" id="RIB27697.1"/>
    </source>
</evidence>
<dbReference type="Proteomes" id="UP000266673">
    <property type="component" value="Unassembled WGS sequence"/>
</dbReference>
<evidence type="ECO:0000313" key="2">
    <source>
        <dbReference type="Proteomes" id="UP000266673"/>
    </source>
</evidence>
<dbReference type="AlphaFoldDB" id="A0A397W282"/>
<dbReference type="Gene3D" id="3.30.200.20">
    <property type="entry name" value="Phosphorylase Kinase, domain 1"/>
    <property type="match status" value="1"/>
</dbReference>
<dbReference type="OrthoDB" id="2441790at2759"/>
<comment type="caution">
    <text evidence="1">The sequence shown here is derived from an EMBL/GenBank/DDBJ whole genome shotgun (WGS) entry which is preliminary data.</text>
</comment>
<accession>A0A397W282</accession>
<name>A0A397W282_9GLOM</name>
<dbReference type="SUPFAM" id="SSF56112">
    <property type="entry name" value="Protein kinase-like (PK-like)"/>
    <property type="match status" value="1"/>
</dbReference>